<dbReference type="GO" id="GO:0005856">
    <property type="term" value="C:cytoskeleton"/>
    <property type="evidence" value="ECO:0007669"/>
    <property type="project" value="TreeGrafter"/>
</dbReference>
<dbReference type="Pfam" id="PF21771">
    <property type="entry name" value="CFAP58_CC"/>
    <property type="match status" value="1"/>
</dbReference>
<feature type="region of interest" description="Disordered" evidence="3">
    <location>
        <begin position="835"/>
        <end position="856"/>
    </location>
</feature>
<proteinExistence type="predicted"/>
<dbReference type="Proteomes" id="UP000751190">
    <property type="component" value="Unassembled WGS sequence"/>
</dbReference>
<protein>
    <recommendedName>
        <fullName evidence="4">Cilia- and flagella-associated protein 58 central coiled coil domain-containing protein</fullName>
    </recommendedName>
</protein>
<feature type="coiled-coil region" evidence="2">
    <location>
        <begin position="110"/>
        <end position="228"/>
    </location>
</feature>
<evidence type="ECO:0000313" key="5">
    <source>
        <dbReference type="EMBL" id="KAG8463940.1"/>
    </source>
</evidence>
<evidence type="ECO:0000313" key="6">
    <source>
        <dbReference type="Proteomes" id="UP000751190"/>
    </source>
</evidence>
<dbReference type="InterPro" id="IPR049270">
    <property type="entry name" value="CFAP58_CC"/>
</dbReference>
<comment type="caution">
    <text evidence="5">The sequence shown here is derived from an EMBL/GenBank/DDBJ whole genome shotgun (WGS) entry which is preliminary data.</text>
</comment>
<organism evidence="5 6">
    <name type="scientific">Diacronema lutheri</name>
    <name type="common">Unicellular marine alga</name>
    <name type="synonym">Monochrysis lutheri</name>
    <dbReference type="NCBI Taxonomy" id="2081491"/>
    <lineage>
        <taxon>Eukaryota</taxon>
        <taxon>Haptista</taxon>
        <taxon>Haptophyta</taxon>
        <taxon>Pavlovophyceae</taxon>
        <taxon>Pavlovales</taxon>
        <taxon>Pavlovaceae</taxon>
        <taxon>Diacronema</taxon>
    </lineage>
</organism>
<feature type="coiled-coil region" evidence="2">
    <location>
        <begin position="299"/>
        <end position="389"/>
    </location>
</feature>
<gene>
    <name evidence="5" type="ORF">KFE25_000108</name>
</gene>
<evidence type="ECO:0000259" key="4">
    <source>
        <dbReference type="Pfam" id="PF21771"/>
    </source>
</evidence>
<name>A0A8J6CBQ3_DIALT</name>
<keyword evidence="1 2" id="KW-0175">Coiled coil</keyword>
<accession>A0A8J6CBQ3</accession>
<evidence type="ECO:0000256" key="3">
    <source>
        <dbReference type="SAM" id="MobiDB-lite"/>
    </source>
</evidence>
<reference evidence="5" key="1">
    <citation type="submission" date="2021-05" db="EMBL/GenBank/DDBJ databases">
        <title>The genome of the haptophyte Pavlova lutheri (Diacronema luteri, Pavlovales) - a model for lipid biosynthesis in eukaryotic algae.</title>
        <authorList>
            <person name="Hulatt C.J."/>
            <person name="Posewitz M.C."/>
        </authorList>
    </citation>
    <scope>NUCLEOTIDE SEQUENCE</scope>
    <source>
        <strain evidence="5">NIVA-4/92</strain>
    </source>
</reference>
<dbReference type="PANTHER" id="PTHR32083">
    <property type="entry name" value="CILIA AND FLAGELLA-ASSOCIATED PROTEIN 58-RELATED"/>
    <property type="match status" value="1"/>
</dbReference>
<evidence type="ECO:0000256" key="1">
    <source>
        <dbReference type="ARBA" id="ARBA00023054"/>
    </source>
</evidence>
<dbReference type="OMA" id="CQDDMRL"/>
<feature type="coiled-coil region" evidence="2">
    <location>
        <begin position="502"/>
        <end position="585"/>
    </location>
</feature>
<feature type="compositionally biased region" description="Basic and acidic residues" evidence="3">
    <location>
        <begin position="835"/>
        <end position="847"/>
    </location>
</feature>
<dbReference type="EMBL" id="JAGTXO010000014">
    <property type="protein sequence ID" value="KAG8463940.1"/>
    <property type="molecule type" value="Genomic_DNA"/>
</dbReference>
<dbReference type="OrthoDB" id="264785at2759"/>
<feature type="domain" description="Cilia- and flagella-associated protein 58 central coiled coil" evidence="4">
    <location>
        <begin position="375"/>
        <end position="673"/>
    </location>
</feature>
<dbReference type="AlphaFoldDB" id="A0A8J6CBQ3"/>
<sequence length="856" mass="98927">MVEEAGAKPAEDVGFESNAFETLERDFQEVLTELVGDKSLERFRLEYEKLHRALKKSHESEKRLIKKCRELNTEIVSNAAKVQTALKLSQEDQNTIASLKREIEKAWKMVDASHEKEARAKETIQQLKTEIQNLSRLVEQGAGLSMGQETAVNELLHAKEELTAERDAQMGKIVDMRAEIGSLLERMQRMDQDKLAAERELATLRELITTKKAEAEREARRRERLDKEVRDIKHLMESRAQEAHAKDDTLGKLADKLSLAEAQLLLQKGMTEHALKAVEASRVRQAKVGQSIEEKLVHIAALRSENARQQDELRRRELEADQCRQEIQRRAKDRDTALKRNKELEDSRIDLQRQRDALRGAIAAAERDIAAESAEHEADKRAIADLERERNAIHAALKRADGATGKQTDLVKLNEHMVAELEAEIGAFHADGLRQKKVIHSLEQTRERQAEEASELGARFNRVVEDVKLHEMTLIDLHKKIAESEGKLKAQQKLYEAVRSDRNLYSKNLIEAQDEIAEMKRKFKIMNHQIEQLKEEIQGKEAAYVKEHFEHAKVEKEREAFKGDLDRIKRSIAASEEALMGHRKEVIKLNSIINEADASRLKQKKEYDTIITERDILGTQLIRRNDELALLYEKLRMQQATLSRAETLFAQRIDDAHLLKLAINNLTRELHIAKRQDSNLGAMREEVYDLQRELLLERTKVRALSEELENPANPHRWRKLEGADPSAYEMVHKIQSLQRRLITKTEEVVEKDMLAQEKDKLYAELKAILSRQPGPEVAEQLSIHQQSLREKTKSMMAMASELNMYQAQVNDARYEMERSTRELQDVKRQYYEQKRRETLTKERERQAAGDQLTLKM</sequence>
<evidence type="ECO:0000256" key="2">
    <source>
        <dbReference type="SAM" id="Coils"/>
    </source>
</evidence>
<keyword evidence="6" id="KW-1185">Reference proteome</keyword>
<dbReference type="PANTHER" id="PTHR32083:SF0">
    <property type="entry name" value="CILIA AND FLAGELLA-ASSOCIATED PROTEIN 58"/>
    <property type="match status" value="1"/>
</dbReference>